<comment type="caution">
    <text evidence="2">The sequence shown here is derived from an EMBL/GenBank/DDBJ whole genome shotgun (WGS) entry which is preliminary data.</text>
</comment>
<accession>A0A401Z5W7</accession>
<dbReference type="RefSeq" id="WP_174861544.1">
    <property type="nucleotide sequence ID" value="NZ_BIFH01000060.1"/>
</dbReference>
<dbReference type="AlphaFoldDB" id="A0A401Z5W7"/>
<protein>
    <submittedName>
        <fullName evidence="2">Uncharacterized protein</fullName>
    </submittedName>
</protein>
<name>A0A401Z5W7_9ACTN</name>
<evidence type="ECO:0000313" key="3">
    <source>
        <dbReference type="Proteomes" id="UP000286931"/>
    </source>
</evidence>
<reference evidence="2 3" key="1">
    <citation type="submission" date="2018-12" db="EMBL/GenBank/DDBJ databases">
        <title>Draft genome sequence of Embleya hyalina NBRC 13850T.</title>
        <authorList>
            <person name="Komaki H."/>
            <person name="Hosoyama A."/>
            <person name="Kimura A."/>
            <person name="Ichikawa N."/>
            <person name="Tamura T."/>
        </authorList>
    </citation>
    <scope>NUCLEOTIDE SEQUENCE [LARGE SCALE GENOMIC DNA]</scope>
    <source>
        <strain evidence="2 3">NBRC 13850</strain>
    </source>
</reference>
<organism evidence="2 3">
    <name type="scientific">Embleya hyalina</name>
    <dbReference type="NCBI Taxonomy" id="516124"/>
    <lineage>
        <taxon>Bacteria</taxon>
        <taxon>Bacillati</taxon>
        <taxon>Actinomycetota</taxon>
        <taxon>Actinomycetes</taxon>
        <taxon>Kitasatosporales</taxon>
        <taxon>Streptomycetaceae</taxon>
        <taxon>Embleya</taxon>
    </lineage>
</organism>
<sequence length="734" mass="79799">MTTAPQAGASDPPRPATAHRTRFFDHRIPSLHAGRYEIHNGQLLRDTDGADRPLDGTPQPFDVIQPRFAIAPTAVNARYPVPDAVGTYSEVLPHINLDTPELPWARPLGDLGEHDESIPWMALFVFRPGELDEDLEAVGAVTVDTVRKLLAGEHGPGRPPDIDPKSLRPDECDENCVSIHVPAALFDRVKPLPTEMAYLAHVREGGKPDATRAGSSPEPDIDQLNAVVVANRFPDARGGLHVCHLVSLEGHDDALTEPAAEEGVRLVSLTSWTFETRPDDGTGFGDMVQRLATTDGVTPRRDLRLRVPVTEPANVTEPQREALDRVAGGATTLPQRLPTGERTIAFHRGPFTALKPQPLPDPGEGRVRLDSSGEALVYLEKYGVFDTSYAAAFTTGRTLALADADYRKALLEFRKAARFAVRRLASHPRLVGRAVSARQLTAPLAIESFDRMLLDDDGARLGRAVREAPAAMRAGRRRTTTRARRTTGDIGTLLADTSVRSLVREAAGDEFEGVRAWLDRLRLLEIATFDNLVPDTRMLPQESIRFFHVDPEWIRAAVDGALSVGVGHALDADLNSLAVDGGPVPECGVLVRSSLIPGWPTTIFTGLRAEVDVEPLRTADYGTDVRLVLYPRVIDRFEIAEPPRGICFGVGNVGTIELREIDGPRIGYPMGEFPADADFGAYLRDRETGVLNIGGSGTALLDGLDTAHGGVRLTSAQFALQMIQAPQVQSFTRL</sequence>
<dbReference type="EMBL" id="BIFH01000060">
    <property type="protein sequence ID" value="GCE02244.1"/>
    <property type="molecule type" value="Genomic_DNA"/>
</dbReference>
<dbReference type="Proteomes" id="UP000286931">
    <property type="component" value="Unassembled WGS sequence"/>
</dbReference>
<gene>
    <name evidence="2" type="ORF">EHYA_10021</name>
</gene>
<feature type="region of interest" description="Disordered" evidence="1">
    <location>
        <begin position="1"/>
        <end position="21"/>
    </location>
</feature>
<evidence type="ECO:0000313" key="2">
    <source>
        <dbReference type="EMBL" id="GCE02244.1"/>
    </source>
</evidence>
<evidence type="ECO:0000256" key="1">
    <source>
        <dbReference type="SAM" id="MobiDB-lite"/>
    </source>
</evidence>
<keyword evidence="3" id="KW-1185">Reference proteome</keyword>
<proteinExistence type="predicted"/>